<keyword evidence="2" id="KW-0812">Transmembrane</keyword>
<dbReference type="AlphaFoldDB" id="A0A8D8XLT3"/>
<feature type="compositionally biased region" description="Basic and acidic residues" evidence="1">
    <location>
        <begin position="68"/>
        <end position="82"/>
    </location>
</feature>
<protein>
    <submittedName>
        <fullName evidence="3">Uncharacterized protein</fullName>
    </submittedName>
</protein>
<keyword evidence="2" id="KW-0472">Membrane</keyword>
<reference evidence="3" key="1">
    <citation type="submission" date="2021-05" db="EMBL/GenBank/DDBJ databases">
        <authorList>
            <person name="Alioto T."/>
            <person name="Alioto T."/>
            <person name="Gomez Garrido J."/>
        </authorList>
    </citation>
    <scope>NUCLEOTIDE SEQUENCE</scope>
</reference>
<feature type="transmembrane region" description="Helical" evidence="2">
    <location>
        <begin position="124"/>
        <end position="142"/>
    </location>
</feature>
<organism evidence="3">
    <name type="scientific">Cacopsylla melanoneura</name>
    <dbReference type="NCBI Taxonomy" id="428564"/>
    <lineage>
        <taxon>Eukaryota</taxon>
        <taxon>Metazoa</taxon>
        <taxon>Ecdysozoa</taxon>
        <taxon>Arthropoda</taxon>
        <taxon>Hexapoda</taxon>
        <taxon>Insecta</taxon>
        <taxon>Pterygota</taxon>
        <taxon>Neoptera</taxon>
        <taxon>Paraneoptera</taxon>
        <taxon>Hemiptera</taxon>
        <taxon>Sternorrhyncha</taxon>
        <taxon>Psylloidea</taxon>
        <taxon>Psyllidae</taxon>
        <taxon>Psyllinae</taxon>
        <taxon>Cacopsylla</taxon>
    </lineage>
</organism>
<keyword evidence="2" id="KW-1133">Transmembrane helix</keyword>
<accession>A0A8D8XLT3</accession>
<feature type="region of interest" description="Disordered" evidence="1">
    <location>
        <begin position="65"/>
        <end position="87"/>
    </location>
</feature>
<proteinExistence type="predicted"/>
<evidence type="ECO:0000256" key="2">
    <source>
        <dbReference type="SAM" id="Phobius"/>
    </source>
</evidence>
<evidence type="ECO:0000256" key="1">
    <source>
        <dbReference type="SAM" id="MobiDB-lite"/>
    </source>
</evidence>
<name>A0A8D8XLT3_9HEMI</name>
<evidence type="ECO:0000313" key="3">
    <source>
        <dbReference type="EMBL" id="CAG6701807.1"/>
    </source>
</evidence>
<dbReference type="EMBL" id="HBUF01340127">
    <property type="protein sequence ID" value="CAG6701807.1"/>
    <property type="molecule type" value="Transcribed_RNA"/>
</dbReference>
<sequence>MEKVSLRIREGKTSLCRISRKVQVFFQRACSEFAESELGCSPVRSGASKSFPTISNTIHTCSNIGANMREDSDSRNKQEMRQRPNPVVTEKKLLAERELSARRKSRVSFSSPCTHRETFRRKKYVSDFGLIIFFPFPFNFHIPP</sequence>